<dbReference type="AlphaFoldDB" id="A0A9Q1GBT9"/>
<proteinExistence type="predicted"/>
<feature type="domain" description="DDE Tnp4" evidence="3">
    <location>
        <begin position="149"/>
        <end position="260"/>
    </location>
</feature>
<organism evidence="4 5">
    <name type="scientific">Synaphobranchus kaupii</name>
    <name type="common">Kaup's arrowtooth eel</name>
    <dbReference type="NCBI Taxonomy" id="118154"/>
    <lineage>
        <taxon>Eukaryota</taxon>
        <taxon>Metazoa</taxon>
        <taxon>Chordata</taxon>
        <taxon>Craniata</taxon>
        <taxon>Vertebrata</taxon>
        <taxon>Euteleostomi</taxon>
        <taxon>Actinopterygii</taxon>
        <taxon>Neopterygii</taxon>
        <taxon>Teleostei</taxon>
        <taxon>Anguilliformes</taxon>
        <taxon>Synaphobranchidae</taxon>
        <taxon>Synaphobranchus</taxon>
    </lineage>
</organism>
<evidence type="ECO:0000256" key="1">
    <source>
        <dbReference type="ARBA" id="ARBA00001968"/>
    </source>
</evidence>
<accession>A0A9Q1GBT9</accession>
<dbReference type="GO" id="GO:0046872">
    <property type="term" value="F:metal ion binding"/>
    <property type="evidence" value="ECO:0007669"/>
    <property type="project" value="UniProtKB-KW"/>
</dbReference>
<dbReference type="EMBL" id="JAINUF010000001">
    <property type="protein sequence ID" value="KAJ8381289.1"/>
    <property type="molecule type" value="Genomic_DNA"/>
</dbReference>
<dbReference type="OrthoDB" id="10061326at2759"/>
<dbReference type="Proteomes" id="UP001152622">
    <property type="component" value="Chromosome 1"/>
</dbReference>
<comment type="cofactor">
    <cofactor evidence="1">
        <name>a divalent metal cation</name>
        <dbReference type="ChEBI" id="CHEBI:60240"/>
    </cofactor>
</comment>
<dbReference type="InterPro" id="IPR027806">
    <property type="entry name" value="HARBI1_dom"/>
</dbReference>
<evidence type="ECO:0000256" key="2">
    <source>
        <dbReference type="ARBA" id="ARBA00022723"/>
    </source>
</evidence>
<reference evidence="4" key="1">
    <citation type="journal article" date="2023" name="Science">
        <title>Genome structures resolve the early diversification of teleost fishes.</title>
        <authorList>
            <person name="Parey E."/>
            <person name="Louis A."/>
            <person name="Montfort J."/>
            <person name="Bouchez O."/>
            <person name="Roques C."/>
            <person name="Iampietro C."/>
            <person name="Lluch J."/>
            <person name="Castinel A."/>
            <person name="Donnadieu C."/>
            <person name="Desvignes T."/>
            <person name="Floi Bucao C."/>
            <person name="Jouanno E."/>
            <person name="Wen M."/>
            <person name="Mejri S."/>
            <person name="Dirks R."/>
            <person name="Jansen H."/>
            <person name="Henkel C."/>
            <person name="Chen W.J."/>
            <person name="Zahm M."/>
            <person name="Cabau C."/>
            <person name="Klopp C."/>
            <person name="Thompson A.W."/>
            <person name="Robinson-Rechavi M."/>
            <person name="Braasch I."/>
            <person name="Lecointre G."/>
            <person name="Bobe J."/>
            <person name="Postlethwait J.H."/>
            <person name="Berthelot C."/>
            <person name="Roest Crollius H."/>
            <person name="Guiguen Y."/>
        </authorList>
    </citation>
    <scope>NUCLEOTIDE SEQUENCE</scope>
    <source>
        <strain evidence="4">WJC10195</strain>
    </source>
</reference>
<dbReference type="Pfam" id="PF13359">
    <property type="entry name" value="DDE_Tnp_4"/>
    <property type="match status" value="1"/>
</dbReference>
<keyword evidence="2" id="KW-0479">Metal-binding</keyword>
<evidence type="ECO:0000313" key="5">
    <source>
        <dbReference type="Proteomes" id="UP001152622"/>
    </source>
</evidence>
<evidence type="ECO:0000313" key="4">
    <source>
        <dbReference type="EMBL" id="KAJ8381289.1"/>
    </source>
</evidence>
<gene>
    <name evidence="4" type="ORF">SKAU_G00020670</name>
</gene>
<sequence>MWVHETLLSQDLYGEFNLVKELMQHHDKFQSYFRLDKQQFDTLLMKVGPLIAKMDIEFLCSISPAERLAIRLSSFSNYLLVIYRYLATGDSYTTIASSYRMGVSTSIVPSVAQVIWDCLVEEYMSLKRVSGGRLPLISSRGGTEVEPASSGSLFFNYKGTFSIVLLSVVDARYRFRVVDVGAYGRNSDGGTLALSPFGKNLQAGCLNLPEDSPLPNAEHLGPIPHVFVGDEAFPLRKDLLRPFPGRQLRAPQRVFNYRLS</sequence>
<evidence type="ECO:0000259" key="3">
    <source>
        <dbReference type="Pfam" id="PF13359"/>
    </source>
</evidence>
<comment type="caution">
    <text evidence="4">The sequence shown here is derived from an EMBL/GenBank/DDBJ whole genome shotgun (WGS) entry which is preliminary data.</text>
</comment>
<keyword evidence="5" id="KW-1185">Reference proteome</keyword>
<protein>
    <recommendedName>
        <fullName evidence="3">DDE Tnp4 domain-containing protein</fullName>
    </recommendedName>
</protein>
<name>A0A9Q1GBT9_SYNKA</name>